<dbReference type="EMBL" id="JABBWK010000020">
    <property type="protein sequence ID" value="KAG1901755.1"/>
    <property type="molecule type" value="Genomic_DNA"/>
</dbReference>
<accession>A0AAD4HL70</accession>
<dbReference type="Proteomes" id="UP001195769">
    <property type="component" value="Unassembled WGS sequence"/>
</dbReference>
<protein>
    <recommendedName>
        <fullName evidence="5">Heterokaryon incompatibility domain-containing protein</fullName>
    </recommendedName>
</protein>
<evidence type="ECO:0000256" key="1">
    <source>
        <dbReference type="SAM" id="MobiDB-lite"/>
    </source>
</evidence>
<gene>
    <name evidence="3" type="ORF">F5891DRAFT_979248</name>
</gene>
<feature type="region of interest" description="Disordered" evidence="1">
    <location>
        <begin position="754"/>
        <end position="783"/>
    </location>
</feature>
<organism evidence="3 4">
    <name type="scientific">Suillus fuscotomentosus</name>
    <dbReference type="NCBI Taxonomy" id="1912939"/>
    <lineage>
        <taxon>Eukaryota</taxon>
        <taxon>Fungi</taxon>
        <taxon>Dikarya</taxon>
        <taxon>Basidiomycota</taxon>
        <taxon>Agaricomycotina</taxon>
        <taxon>Agaricomycetes</taxon>
        <taxon>Agaricomycetidae</taxon>
        <taxon>Boletales</taxon>
        <taxon>Suillineae</taxon>
        <taxon>Suillaceae</taxon>
        <taxon>Suillus</taxon>
    </lineage>
</organism>
<evidence type="ECO:0008006" key="5">
    <source>
        <dbReference type="Google" id="ProtNLM"/>
    </source>
</evidence>
<keyword evidence="4" id="KW-1185">Reference proteome</keyword>
<name>A0AAD4HL70_9AGAM</name>
<evidence type="ECO:0000313" key="3">
    <source>
        <dbReference type="EMBL" id="KAG1901755.1"/>
    </source>
</evidence>
<reference evidence="3" key="1">
    <citation type="journal article" date="2020" name="New Phytol.">
        <title>Comparative genomics reveals dynamic genome evolution in host specialist ectomycorrhizal fungi.</title>
        <authorList>
            <person name="Lofgren L.A."/>
            <person name="Nguyen N.H."/>
            <person name="Vilgalys R."/>
            <person name="Ruytinx J."/>
            <person name="Liao H.L."/>
            <person name="Branco S."/>
            <person name="Kuo A."/>
            <person name="LaButti K."/>
            <person name="Lipzen A."/>
            <person name="Andreopoulos W."/>
            <person name="Pangilinan J."/>
            <person name="Riley R."/>
            <person name="Hundley H."/>
            <person name="Na H."/>
            <person name="Barry K."/>
            <person name="Grigoriev I.V."/>
            <person name="Stajich J.E."/>
            <person name="Kennedy P.G."/>
        </authorList>
    </citation>
    <scope>NUCLEOTIDE SEQUENCE</scope>
    <source>
        <strain evidence="3">FC203</strain>
    </source>
</reference>
<dbReference type="RefSeq" id="XP_041227330.1">
    <property type="nucleotide sequence ID" value="XM_041376859.1"/>
</dbReference>
<feature type="transmembrane region" description="Helical" evidence="2">
    <location>
        <begin position="681"/>
        <end position="702"/>
    </location>
</feature>
<evidence type="ECO:0000313" key="4">
    <source>
        <dbReference type="Proteomes" id="UP001195769"/>
    </source>
</evidence>
<evidence type="ECO:0000256" key="2">
    <source>
        <dbReference type="SAM" id="Phobius"/>
    </source>
</evidence>
<keyword evidence="2" id="KW-1133">Transmembrane helix</keyword>
<keyword evidence="2" id="KW-0472">Membrane</keyword>
<sequence>MAPSVFPPQRRPNIIAKDETFDTADATYVHVPLSSAWSPQHHKDTVFNDSFSTSADSDRDRLVTIGRQQGGWYLFKSCHGEWQDGINLTTLLQVWAFDDTAGGCLVQVSFGINSATAMAACHHQRTDEQMRRVTVPEIYKGTIRMLWLPLTHKDSEITCSDDIGRLRTHGPEQRYLSPTTGLCRQLKVQAVTPSGKYEVAIKDNTSEACKVAIWLLTHSPVRGQNFFKWIGKFFWFALKLFWPIIWFLVELYFSSSNSGEDEDTSYNTGYYRPYLRQFQGQLWAARSRTEHSSRHKEEPGTNTRTHTCYPRVLMIRGSNRNEWVRCVDRDTIIHTQYIAISYRAAAFYSRDLHEKKEKAQFTDDVRAAVIGQQFDAYWLDLECLGETESEQNLDVYCMSDVYRRAETTLIMLGEADSGEKECWRSWGGRVWTFPEALLSSRLCYKFRDREEVKPLSLFQLANLAYTNSEDEQAIVNAYGNGKDPLERLERLALLKQAIWRRDMDGFPTLSGPPLPPKSNVVGGGSVTGGGYKPHKAERVYALMGFFEHRIQPNHDEDELQGLARLSMANDNDRITERMVSMFPSTSTPGASRRWYADNDIYDANLWDILPEIQVAGVTENGALVLDGCRAAAIRWKDFPDVAYANTYSLTRTVVGSVPYFSWLSIIIGSAIVWIKISRAGGIVFIVFGFVLLLLSPVLLLYGKSGRIVTAQPWLIGVKGVIDRETVEGHLYGGTIAHFPKILHLPTVYFTPSGSPFSTPEQLARRRGSDKQYEDAKEQEKNGPGHMYTLVDTYSSTMYYFRAERPPTVCIFAGREGGLGRFILCSENCKENELHKEVVLRMPTEISQRMELCGWVALG</sequence>
<feature type="compositionally biased region" description="Basic and acidic residues" evidence="1">
    <location>
        <begin position="762"/>
        <end position="782"/>
    </location>
</feature>
<comment type="caution">
    <text evidence="3">The sequence shown here is derived from an EMBL/GenBank/DDBJ whole genome shotgun (WGS) entry which is preliminary data.</text>
</comment>
<keyword evidence="2" id="KW-0812">Transmembrane</keyword>
<dbReference type="AlphaFoldDB" id="A0AAD4HL70"/>
<dbReference type="GeneID" id="64671157"/>
<proteinExistence type="predicted"/>
<feature type="transmembrane region" description="Helical" evidence="2">
    <location>
        <begin position="657"/>
        <end position="674"/>
    </location>
</feature>